<reference evidence="1 2" key="1">
    <citation type="submission" date="2019-03" db="EMBL/GenBank/DDBJ databases">
        <title>Single cell metagenomics reveals metabolic interactions within the superorganism composed of flagellate Streblomastix strix and complex community of Bacteroidetes bacteria on its surface.</title>
        <authorList>
            <person name="Treitli S.C."/>
            <person name="Kolisko M."/>
            <person name="Husnik F."/>
            <person name="Keeling P."/>
            <person name="Hampl V."/>
        </authorList>
    </citation>
    <scope>NUCLEOTIDE SEQUENCE [LARGE SCALE GENOMIC DNA]</scope>
    <source>
        <strain evidence="1">ST1C</strain>
    </source>
</reference>
<comment type="caution">
    <text evidence="1">The sequence shown here is derived from an EMBL/GenBank/DDBJ whole genome shotgun (WGS) entry which is preliminary data.</text>
</comment>
<dbReference type="Proteomes" id="UP000324800">
    <property type="component" value="Unassembled WGS sequence"/>
</dbReference>
<accession>A0A5J4VX98</accession>
<proteinExistence type="predicted"/>
<organism evidence="1 2">
    <name type="scientific">Streblomastix strix</name>
    <dbReference type="NCBI Taxonomy" id="222440"/>
    <lineage>
        <taxon>Eukaryota</taxon>
        <taxon>Metamonada</taxon>
        <taxon>Preaxostyla</taxon>
        <taxon>Oxymonadida</taxon>
        <taxon>Streblomastigidae</taxon>
        <taxon>Streblomastix</taxon>
    </lineage>
</organism>
<protein>
    <submittedName>
        <fullName evidence="1">Uncharacterized protein</fullName>
    </submittedName>
</protein>
<name>A0A5J4VX98_9EUKA</name>
<dbReference type="EMBL" id="SNRW01004596">
    <property type="protein sequence ID" value="KAA6386909.1"/>
    <property type="molecule type" value="Genomic_DNA"/>
</dbReference>
<evidence type="ECO:0000313" key="1">
    <source>
        <dbReference type="EMBL" id="KAA6386909.1"/>
    </source>
</evidence>
<dbReference type="AlphaFoldDB" id="A0A5J4VX98"/>
<gene>
    <name evidence="1" type="ORF">EZS28_017566</name>
</gene>
<sequence length="736" mass="80953">MKFGSICHVYPPIDIVAEGDALINITGQQTLIGKIIISFSKFNIDFGNLYFQVDDYKSSLKFSSCNLFRNAGRQAVNSHSLAVVNRGSLILEKLNIDGNNHKGNEPLIQSSQPKLIQFTSFNIINLALVSGHTAPLLLNVTELPLESNILISDVHVKQSTAGDEAQAGVIFVRTKEQVTCSKKDDDPSTVPIMLIENSEIIQNTLASISESSAILIDGLNTQQILIRSSTINNRSPPNNNKAYELKIALPKDCEPKDLINQLKDDEFGITLFPVAVKVPPSEQFVALILPLSDKYANIRVNSNGQEQCTSYVQNYYNDIRTFSCAIIIMKAQDSLGLLKEIPRSVSFTGQFAENDLRTDGLTVTFKGTNFQTQANMISFQPNLPISTNLKDNALFRIHDESITLINLFILRSNQIGSEKAPIAIIISDIGQQSNGLQKNAAGQLVIDKCILEGGNSAISNVWYNLGLAETCNIGYGTAIVADGQSVVQISGSTIRTFEGPAVRALNGASVTIDKNTILDNNGQRNRNTLSSMQTNVVCEGGREITTVDVALDNVTSFTSTGNGWIFSSQNNQCVVKATLNGTQRLPRSIPQINSVNVVVNITNQQDKITVNGKFFEPCLRTLVLEIHEKNKVDKRMTLDFGIDSSYPTVEYLDSEHIIFQFPYTQLKDFDYSVEWEISIYESGKREQTNWLSIQPTVIGIITDQPGDDQSGGTSKKVDIQLILSIALPIVQKQETV</sequence>
<evidence type="ECO:0000313" key="2">
    <source>
        <dbReference type="Proteomes" id="UP000324800"/>
    </source>
</evidence>